<dbReference type="SUPFAM" id="SSF56281">
    <property type="entry name" value="Metallo-hydrolase/oxidoreductase"/>
    <property type="match status" value="1"/>
</dbReference>
<evidence type="ECO:0000259" key="2">
    <source>
        <dbReference type="Pfam" id="PF12706"/>
    </source>
</evidence>
<dbReference type="PANTHER" id="PTHR15032">
    <property type="entry name" value="N-ACYL-PHOSPHATIDYLETHANOLAMINE-HYDROLYZING PHOSPHOLIPASE D"/>
    <property type="match status" value="1"/>
</dbReference>
<dbReference type="InterPro" id="IPR036866">
    <property type="entry name" value="RibonucZ/Hydroxyglut_hydro"/>
</dbReference>
<feature type="domain" description="Metallo-beta-lactamase" evidence="2">
    <location>
        <begin position="313"/>
        <end position="366"/>
    </location>
</feature>
<dbReference type="PANTHER" id="PTHR15032:SF4">
    <property type="entry name" value="N-ACYL-PHOSPHATIDYLETHANOLAMINE-HYDROLYZING PHOSPHOLIPASE D"/>
    <property type="match status" value="1"/>
</dbReference>
<dbReference type="Proteomes" id="UP000013776">
    <property type="component" value="Unassembled WGS sequence"/>
</dbReference>
<reference evidence="3 4" key="1">
    <citation type="journal article" date="2013" name="MBio">
        <title>Genome sequencing of the plant pathogen Taphrina deformans, the causal agent of peach leaf curl.</title>
        <authorList>
            <person name="Cisse O.H."/>
            <person name="Almeida J.M.G.C.F."/>
            <person name="Fonseca A."/>
            <person name="Kumar A.A."/>
            <person name="Salojaervi J."/>
            <person name="Overmyer K."/>
            <person name="Hauser P.M."/>
            <person name="Pagni M."/>
        </authorList>
    </citation>
    <scope>NUCLEOTIDE SEQUENCE [LARGE SCALE GENOMIC DNA]</scope>
    <source>
        <strain evidence="4">PYCC 5710 / ATCC 11124 / CBS 356.35 / IMI 108563 / JCM 9778 / NBRC 8474</strain>
    </source>
</reference>
<keyword evidence="4" id="KW-1185">Reference proteome</keyword>
<dbReference type="GO" id="GO:0070290">
    <property type="term" value="F:N-acylphosphatidylethanolamine-specific phospholipase D activity"/>
    <property type="evidence" value="ECO:0007669"/>
    <property type="project" value="TreeGrafter"/>
</dbReference>
<name>R4XA01_TAPDE</name>
<evidence type="ECO:0000313" key="4">
    <source>
        <dbReference type="Proteomes" id="UP000013776"/>
    </source>
</evidence>
<dbReference type="EMBL" id="CAHR02000025">
    <property type="protein sequence ID" value="CCG81084.1"/>
    <property type="molecule type" value="Genomic_DNA"/>
</dbReference>
<gene>
    <name evidence="3" type="ORF">TAPDE_000773</name>
</gene>
<organism evidence="3 4">
    <name type="scientific">Taphrina deformans (strain PYCC 5710 / ATCC 11124 / CBS 356.35 / IMI 108563 / JCM 9778 / NBRC 8474)</name>
    <name type="common">Peach leaf curl fungus</name>
    <name type="synonym">Lalaria deformans</name>
    <dbReference type="NCBI Taxonomy" id="1097556"/>
    <lineage>
        <taxon>Eukaryota</taxon>
        <taxon>Fungi</taxon>
        <taxon>Dikarya</taxon>
        <taxon>Ascomycota</taxon>
        <taxon>Taphrinomycotina</taxon>
        <taxon>Taphrinomycetes</taxon>
        <taxon>Taphrinales</taxon>
        <taxon>Taphrinaceae</taxon>
        <taxon>Taphrina</taxon>
    </lineage>
</organism>
<dbReference type="GO" id="GO:0070291">
    <property type="term" value="P:N-acylethanolamine metabolic process"/>
    <property type="evidence" value="ECO:0007669"/>
    <property type="project" value="TreeGrafter"/>
</dbReference>
<dbReference type="Pfam" id="PF12706">
    <property type="entry name" value="Lactamase_B_2"/>
    <property type="match status" value="2"/>
</dbReference>
<dbReference type="AlphaFoldDB" id="R4XA01"/>
<dbReference type="Gene3D" id="3.60.15.10">
    <property type="entry name" value="Ribonuclease Z/Hydroxyacylglutathione hydrolase-like"/>
    <property type="match status" value="1"/>
</dbReference>
<dbReference type="OrthoDB" id="332863at2759"/>
<proteinExistence type="predicted"/>
<sequence>MSSTTSQGAKVVPVSDPRPHPENHRSHHPKPGSKSFVNPWPSWNGLAPPLQFAKARLRGDITAKAIPEDVQARVNWQKTTFEYAAETSGKIKVAWLGHASMFLEFPGPAGGSRGLRGLCDPVFSQRCSPSQWMGPRRYTAPSTTVAELPEIDLVVISHNHYDHLDVGTITALNQRFPALHFFVSLGVKKWFLGCGIPGERVTEMDWWDEVLYSRRIPGQAGEQSLRIGYLPAQHFSNRGLNDLATTLWGSYSFETVPTATDVSQEVVKKVWFGGDTARRTISQDLERRLETEDPSVRSMAETELSELPSCPAHRQIGEYRGPFDLAIIPIGAYAPRYLMSPVHVDPGEAIEIFEEVRADRAVAIHWGTFSLSAEDVLEPRDLLASLCRDRNVTGFECWDMGKVMYI</sequence>
<dbReference type="VEuPathDB" id="FungiDB:TAPDE_000773"/>
<accession>R4XA01</accession>
<dbReference type="InterPro" id="IPR001279">
    <property type="entry name" value="Metallo-B-lactamas"/>
</dbReference>
<protein>
    <submittedName>
        <fullName evidence="3">Zn-dependent hydrolase/oxidoreductase family protein</fullName>
    </submittedName>
</protein>
<comment type="caution">
    <text evidence="3">The sequence shown here is derived from an EMBL/GenBank/DDBJ whole genome shotgun (WGS) entry which is preliminary data.</text>
</comment>
<dbReference type="GO" id="GO:0070292">
    <property type="term" value="P:N-acylphosphatidylethanolamine metabolic process"/>
    <property type="evidence" value="ECO:0007669"/>
    <property type="project" value="TreeGrafter"/>
</dbReference>
<dbReference type="GO" id="GO:0005737">
    <property type="term" value="C:cytoplasm"/>
    <property type="evidence" value="ECO:0007669"/>
    <property type="project" value="TreeGrafter"/>
</dbReference>
<feature type="region of interest" description="Disordered" evidence="1">
    <location>
        <begin position="1"/>
        <end position="40"/>
    </location>
</feature>
<feature type="domain" description="Metallo-beta-lactamase" evidence="2">
    <location>
        <begin position="118"/>
        <end position="290"/>
    </location>
</feature>
<evidence type="ECO:0000313" key="3">
    <source>
        <dbReference type="EMBL" id="CCG81084.1"/>
    </source>
</evidence>
<dbReference type="eggNOG" id="KOG3798">
    <property type="taxonomic scope" value="Eukaryota"/>
</dbReference>
<keyword evidence="3" id="KW-0378">Hydrolase</keyword>
<evidence type="ECO:0000256" key="1">
    <source>
        <dbReference type="SAM" id="MobiDB-lite"/>
    </source>
</evidence>